<gene>
    <name evidence="1" type="ORF">SAMN05444163_0003</name>
    <name evidence="2" type="ORF">SAMN05444163_8161</name>
</gene>
<accession>A0ABY0P535</accession>
<reference evidence="1 3" key="1">
    <citation type="submission" date="2016-10" db="EMBL/GenBank/DDBJ databases">
        <authorList>
            <person name="Varghese N."/>
            <person name="Submissions S."/>
        </authorList>
    </citation>
    <scope>NUCLEOTIDE SEQUENCE [LARGE SCALE GENOMIC DNA]</scope>
    <source>
        <strain evidence="1 3">GAS524</strain>
    </source>
</reference>
<dbReference type="Proteomes" id="UP000198803">
    <property type="component" value="Chromosome I"/>
</dbReference>
<evidence type="ECO:0000313" key="1">
    <source>
        <dbReference type="EMBL" id="SDH37415.1"/>
    </source>
</evidence>
<dbReference type="EMBL" id="LT629693">
    <property type="protein sequence ID" value="SDH37415.1"/>
    <property type="molecule type" value="Genomic_DNA"/>
</dbReference>
<protein>
    <submittedName>
        <fullName evidence="1">Uncharacterized protein</fullName>
    </submittedName>
</protein>
<name>A0ABY0P535_9BRAD</name>
<evidence type="ECO:0000313" key="3">
    <source>
        <dbReference type="Proteomes" id="UP000198803"/>
    </source>
</evidence>
<evidence type="ECO:0000313" key="2">
    <source>
        <dbReference type="EMBL" id="SDK45825.1"/>
    </source>
</evidence>
<dbReference type="EMBL" id="LT629693">
    <property type="protein sequence ID" value="SDK45825.1"/>
    <property type="molecule type" value="Genomic_DNA"/>
</dbReference>
<keyword evidence="3" id="KW-1185">Reference proteome</keyword>
<sequence length="89" mass="9730">MNPKYAPKTGDGRRARVIEEIGEVLKAFGKWDRFGSGSRHPNGGMTNAEEALFELEDLKGAIDVYLPDVRAIVHRDAAMAASNDNAKKS</sequence>
<organism evidence="1 3">
    <name type="scientific">Bradyrhizobium ottawaense</name>
    <dbReference type="NCBI Taxonomy" id="931866"/>
    <lineage>
        <taxon>Bacteria</taxon>
        <taxon>Pseudomonadati</taxon>
        <taxon>Pseudomonadota</taxon>
        <taxon>Alphaproteobacteria</taxon>
        <taxon>Hyphomicrobiales</taxon>
        <taxon>Nitrobacteraceae</taxon>
        <taxon>Bradyrhizobium</taxon>
    </lineage>
</organism>
<proteinExistence type="predicted"/>